<reference evidence="7 8" key="1">
    <citation type="submission" date="2019-03" db="EMBL/GenBank/DDBJ databases">
        <title>Genomic Encyclopedia of Type Strains, Phase IV (KMG-IV): sequencing the most valuable type-strain genomes for metagenomic binning, comparative biology and taxonomic classification.</title>
        <authorList>
            <person name="Goeker M."/>
        </authorList>
    </citation>
    <scope>NUCLEOTIDE SEQUENCE [LARGE SCALE GENOMIC DNA]</scope>
    <source>
        <strain evidence="7 8">DSM 24830</strain>
    </source>
</reference>
<dbReference type="Proteomes" id="UP000294887">
    <property type="component" value="Unassembled WGS sequence"/>
</dbReference>
<proteinExistence type="predicted"/>
<evidence type="ECO:0000256" key="1">
    <source>
        <dbReference type="ARBA" id="ARBA00004651"/>
    </source>
</evidence>
<dbReference type="RefSeq" id="WP_131904703.1">
    <property type="nucleotide sequence ID" value="NZ_BAAAFU010000008.1"/>
</dbReference>
<evidence type="ECO:0000256" key="4">
    <source>
        <dbReference type="ARBA" id="ARBA00022989"/>
    </source>
</evidence>
<evidence type="ECO:0000256" key="6">
    <source>
        <dbReference type="SAM" id="Phobius"/>
    </source>
</evidence>
<evidence type="ECO:0000313" key="8">
    <source>
        <dbReference type="Proteomes" id="UP000294887"/>
    </source>
</evidence>
<dbReference type="Pfam" id="PF01810">
    <property type="entry name" value="LysE"/>
    <property type="match status" value="1"/>
</dbReference>
<dbReference type="GO" id="GO:0005886">
    <property type="term" value="C:plasma membrane"/>
    <property type="evidence" value="ECO:0007669"/>
    <property type="project" value="UniProtKB-SubCell"/>
</dbReference>
<feature type="transmembrane region" description="Helical" evidence="6">
    <location>
        <begin position="109"/>
        <end position="130"/>
    </location>
</feature>
<evidence type="ECO:0000313" key="7">
    <source>
        <dbReference type="EMBL" id="TCJ89046.1"/>
    </source>
</evidence>
<feature type="transmembrane region" description="Helical" evidence="6">
    <location>
        <begin position="6"/>
        <end position="27"/>
    </location>
</feature>
<evidence type="ECO:0000256" key="2">
    <source>
        <dbReference type="ARBA" id="ARBA00022475"/>
    </source>
</evidence>
<dbReference type="PANTHER" id="PTHR30086">
    <property type="entry name" value="ARGININE EXPORTER PROTEIN ARGO"/>
    <property type="match status" value="1"/>
</dbReference>
<accession>A0A4R1F441</accession>
<keyword evidence="2" id="KW-1003">Cell membrane</keyword>
<comment type="subcellular location">
    <subcellularLocation>
        <location evidence="1">Cell membrane</location>
        <topology evidence="1">Multi-pass membrane protein</topology>
    </subcellularLocation>
</comment>
<evidence type="ECO:0000256" key="3">
    <source>
        <dbReference type="ARBA" id="ARBA00022692"/>
    </source>
</evidence>
<keyword evidence="4 6" id="KW-1133">Transmembrane helix</keyword>
<dbReference type="PANTHER" id="PTHR30086:SF20">
    <property type="entry name" value="ARGININE EXPORTER PROTEIN ARGO-RELATED"/>
    <property type="match status" value="1"/>
</dbReference>
<dbReference type="GO" id="GO:0015171">
    <property type="term" value="F:amino acid transmembrane transporter activity"/>
    <property type="evidence" value="ECO:0007669"/>
    <property type="project" value="TreeGrafter"/>
</dbReference>
<dbReference type="PIRSF" id="PIRSF006324">
    <property type="entry name" value="LeuE"/>
    <property type="match status" value="1"/>
</dbReference>
<dbReference type="AlphaFoldDB" id="A0A4R1F441"/>
<feature type="transmembrane region" description="Helical" evidence="6">
    <location>
        <begin position="142"/>
        <end position="168"/>
    </location>
</feature>
<sequence>MQNLSLFITATLILAMTPGQDFIYVMVRSISQGIRAGFISIAGLFIGVMFHTLAAATGAAAILLTSAYAFTVIKIVGALYLIYLGIQAFRQKGRLEIKKTKDKASDFKLLKEGMLSSTLNPKLALFFMAFLPQFVKPDSDAFTNMILLGLLFLVLSLPILISVVLFSSKFGEVLSNNEKVSTLIGKATGVILIGLGIRLGFVES</sequence>
<protein>
    <submittedName>
        <fullName evidence="7">Threonine/homoserine/homoserine lactone efflux protein</fullName>
    </submittedName>
</protein>
<feature type="transmembrane region" description="Helical" evidence="6">
    <location>
        <begin position="39"/>
        <end position="62"/>
    </location>
</feature>
<feature type="transmembrane region" description="Helical" evidence="6">
    <location>
        <begin position="68"/>
        <end position="89"/>
    </location>
</feature>
<keyword evidence="5 6" id="KW-0472">Membrane</keyword>
<feature type="transmembrane region" description="Helical" evidence="6">
    <location>
        <begin position="180"/>
        <end position="201"/>
    </location>
</feature>
<comment type="caution">
    <text evidence="7">The sequence shown here is derived from an EMBL/GenBank/DDBJ whole genome shotgun (WGS) entry which is preliminary data.</text>
</comment>
<dbReference type="OrthoDB" id="9804822at2"/>
<gene>
    <name evidence="7" type="ORF">EV695_0907</name>
</gene>
<keyword evidence="3 6" id="KW-0812">Transmembrane</keyword>
<dbReference type="InterPro" id="IPR001123">
    <property type="entry name" value="LeuE-type"/>
</dbReference>
<evidence type="ECO:0000256" key="5">
    <source>
        <dbReference type="ARBA" id="ARBA00023136"/>
    </source>
</evidence>
<keyword evidence="8" id="KW-1185">Reference proteome</keyword>
<dbReference type="EMBL" id="SMFQ01000002">
    <property type="protein sequence ID" value="TCJ89046.1"/>
    <property type="molecule type" value="Genomic_DNA"/>
</dbReference>
<organism evidence="7 8">
    <name type="scientific">Cocleimonas flava</name>
    <dbReference type="NCBI Taxonomy" id="634765"/>
    <lineage>
        <taxon>Bacteria</taxon>
        <taxon>Pseudomonadati</taxon>
        <taxon>Pseudomonadota</taxon>
        <taxon>Gammaproteobacteria</taxon>
        <taxon>Thiotrichales</taxon>
        <taxon>Thiotrichaceae</taxon>
        <taxon>Cocleimonas</taxon>
    </lineage>
</organism>
<name>A0A4R1F441_9GAMM</name>